<evidence type="ECO:0000313" key="1">
    <source>
        <dbReference type="EMBL" id="SIO73205.1"/>
    </source>
</evidence>
<name>A0A1N6LWF2_BABMR</name>
<dbReference type="GeneID" id="24423226"/>
<keyword evidence="2" id="KW-1185">Reference proteome</keyword>
<gene>
    <name evidence="1" type="ORF">BMR1_01G00750</name>
</gene>
<accession>A0A1N6LWF2</accession>
<evidence type="ECO:0000313" key="2">
    <source>
        <dbReference type="Proteomes" id="UP000002899"/>
    </source>
</evidence>
<reference evidence="1 2" key="3">
    <citation type="journal article" date="2016" name="Sci. Rep.">
        <title>Genome-wide diversity and gene expression profiling of Babesia microti isolates identify polymorphic genes that mediate host-pathogen interactions.</title>
        <authorList>
            <person name="Silva J.C."/>
            <person name="Cornillot E."/>
            <person name="McCracken C."/>
            <person name="Usmani-Brown S."/>
            <person name="Dwivedi A."/>
            <person name="Ifeonu O.O."/>
            <person name="Crabtree J."/>
            <person name="Gotia H.T."/>
            <person name="Virji A.Z."/>
            <person name="Reynes C."/>
            <person name="Colinge J."/>
            <person name="Kumar V."/>
            <person name="Lawres L."/>
            <person name="Pazzi J.E."/>
            <person name="Pablo J.V."/>
            <person name="Hung C."/>
            <person name="Brancato J."/>
            <person name="Kumari P."/>
            <person name="Orvis J."/>
            <person name="Tretina K."/>
            <person name="Chibucos M."/>
            <person name="Ott S."/>
            <person name="Sadzewicz L."/>
            <person name="Sengamalay N."/>
            <person name="Shetty A.C."/>
            <person name="Su Q."/>
            <person name="Tallon L."/>
            <person name="Fraser C.M."/>
            <person name="Frutos R."/>
            <person name="Molina D.M."/>
            <person name="Krause P.J."/>
            <person name="Ben Mamoun C."/>
        </authorList>
    </citation>
    <scope>NUCLEOTIDE SEQUENCE [LARGE SCALE GENOMIC DNA]</scope>
    <source>
        <strain evidence="1 2">RI</strain>
    </source>
</reference>
<dbReference type="RefSeq" id="XP_021337313.1">
    <property type="nucleotide sequence ID" value="XM_021481701.1"/>
</dbReference>
<sequence length="170" mass="19722">MAKGLRAKTLRRYRAAKRHIIDEKLESRRSMTLYDKMIRLCRGEQVDYIPAPNMFVHPELPTSEIPQRIPQHPIDLRSEAVPAAGFAFKGNRKKFTREDLRESSILRSSIGYRCYDHNKNISPQVDIMNDIDVDDSTAIITSSERSGFRKKFKGNTIAVKKFNKSMRKKH</sequence>
<organism evidence="1 2">
    <name type="scientific">Babesia microti (strain RI)</name>
    <dbReference type="NCBI Taxonomy" id="1133968"/>
    <lineage>
        <taxon>Eukaryota</taxon>
        <taxon>Sar</taxon>
        <taxon>Alveolata</taxon>
        <taxon>Apicomplexa</taxon>
        <taxon>Aconoidasida</taxon>
        <taxon>Piroplasmida</taxon>
        <taxon>Babesiidae</taxon>
        <taxon>Babesia</taxon>
    </lineage>
</organism>
<dbReference type="VEuPathDB" id="PiroplasmaDB:BMR1_01G00750"/>
<dbReference type="Proteomes" id="UP000002899">
    <property type="component" value="Chromosome I"/>
</dbReference>
<reference evidence="1 2" key="1">
    <citation type="journal article" date="2012" name="Nucleic Acids Res.">
        <title>Sequencing of the smallest Apicomplexan genome from the human pathogen Babesia microti.</title>
        <authorList>
            <person name="Cornillot E."/>
            <person name="Hadj-Kaddour K."/>
            <person name="Dassouli A."/>
            <person name="Noel B."/>
            <person name="Ranwez V."/>
            <person name="Vacherie B."/>
            <person name="Augagneur Y."/>
            <person name="Bres V."/>
            <person name="Duclos A."/>
            <person name="Randazzo S."/>
            <person name="Carcy B."/>
            <person name="Debierre-Grockiego F."/>
            <person name="Delbecq S."/>
            <person name="Moubri-Menage K."/>
            <person name="Shams-Eldin H."/>
            <person name="Usmani-Brown S."/>
            <person name="Bringaud F."/>
            <person name="Wincker P."/>
            <person name="Vivares C.P."/>
            <person name="Schwarz R.T."/>
            <person name="Schetters T.P."/>
            <person name="Krause P.J."/>
            <person name="Gorenflot A."/>
            <person name="Berry V."/>
            <person name="Barbe V."/>
            <person name="Ben Mamoun C."/>
        </authorList>
    </citation>
    <scope>NUCLEOTIDE SEQUENCE [LARGE SCALE GENOMIC DNA]</scope>
    <source>
        <strain evidence="1 2">RI</strain>
    </source>
</reference>
<dbReference type="KEGG" id="bmic:BMR1_01G00750"/>
<dbReference type="AlphaFoldDB" id="A0A1N6LWF2"/>
<dbReference type="OrthoDB" id="439961at2759"/>
<dbReference type="EMBL" id="FO082871">
    <property type="protein sequence ID" value="SIO73205.1"/>
    <property type="molecule type" value="Genomic_DNA"/>
</dbReference>
<reference evidence="1 2" key="2">
    <citation type="journal article" date="2013" name="PLoS ONE">
        <title>Whole genome mapping and re-organization of the nuclear and mitochondrial genomes of Babesia microti isolates.</title>
        <authorList>
            <person name="Cornillot E."/>
            <person name="Dassouli A."/>
            <person name="Garg A."/>
            <person name="Pachikara N."/>
            <person name="Randazzo S."/>
            <person name="Depoix D."/>
            <person name="Carcy B."/>
            <person name="Delbecq S."/>
            <person name="Frutos R."/>
            <person name="Silva J.C."/>
            <person name="Sutton R."/>
            <person name="Krause P.J."/>
            <person name="Mamoun C.B."/>
        </authorList>
    </citation>
    <scope>NUCLEOTIDE SEQUENCE [LARGE SCALE GENOMIC DNA]</scope>
    <source>
        <strain evidence="1 2">RI</strain>
    </source>
</reference>
<protein>
    <submittedName>
        <fullName evidence="1">Uncharacterized protein</fullName>
    </submittedName>
</protein>
<proteinExistence type="predicted"/>